<reference evidence="3 4" key="1">
    <citation type="journal article" date="2015" name="Antonie Van Leeuwenhoek">
        <title>Lampropedia puyangensis sp. nov., isolated from symptomatic bark of Populus ? euramericana canker and emended description of Lampropedia hyalina (Ehrenberg 1832) Lee et al. 2004.</title>
        <authorList>
            <person name="Li Y."/>
            <person name="Wang T."/>
            <person name="Piao C.G."/>
            <person name="Wang L.F."/>
            <person name="Tian G.Z."/>
            <person name="Zhu T.H."/>
            <person name="Guo M.W."/>
        </authorList>
    </citation>
    <scope>NUCLEOTIDE SEQUENCE [LARGE SCALE GENOMIC DNA]</scope>
    <source>
        <strain evidence="3 4">2-bin</strain>
    </source>
</reference>
<dbReference type="InterPro" id="IPR038972">
    <property type="entry name" value="YiaA-like"/>
</dbReference>
<sequence>MASPLLGVQRDTAQWHWQTWISFGLAIGLSAIGLLYLPGQAIEKAFMAMGYVFCLSTAFVLSKFVRDAQSPWAQQQDTPLWRLVVWGSFAFAMGITAWGLLNLTINPTYKAYLAVSWLFMMSSGFTLAKMLRDRHEADCQFAAQPTVPMS</sequence>
<keyword evidence="1" id="KW-1133">Transmembrane helix</keyword>
<name>A0A4S8EYM6_9BURK</name>
<dbReference type="OrthoDB" id="8775489at2"/>
<evidence type="ECO:0000256" key="1">
    <source>
        <dbReference type="SAM" id="Phobius"/>
    </source>
</evidence>
<dbReference type="RefSeq" id="WP_136574232.1">
    <property type="nucleotide sequence ID" value="NZ_STFG01000016.1"/>
</dbReference>
<dbReference type="PANTHER" id="PTHR37290:SF1">
    <property type="entry name" value="INNER MEMBRANE PROTEIN YIAA"/>
    <property type="match status" value="1"/>
</dbReference>
<feature type="domain" description="YiaAB two helix" evidence="2">
    <location>
        <begin position="15"/>
        <end position="67"/>
    </location>
</feature>
<organism evidence="3 4">
    <name type="scientific">Lampropedia puyangensis</name>
    <dbReference type="NCBI Taxonomy" id="1330072"/>
    <lineage>
        <taxon>Bacteria</taxon>
        <taxon>Pseudomonadati</taxon>
        <taxon>Pseudomonadota</taxon>
        <taxon>Betaproteobacteria</taxon>
        <taxon>Burkholderiales</taxon>
        <taxon>Comamonadaceae</taxon>
        <taxon>Lampropedia</taxon>
    </lineage>
</organism>
<dbReference type="EMBL" id="STFG01000016">
    <property type="protein sequence ID" value="THT99024.1"/>
    <property type="molecule type" value="Genomic_DNA"/>
</dbReference>
<evidence type="ECO:0000313" key="4">
    <source>
        <dbReference type="Proteomes" id="UP000308917"/>
    </source>
</evidence>
<gene>
    <name evidence="3" type="ORF">E9531_13160</name>
</gene>
<dbReference type="GO" id="GO:0006974">
    <property type="term" value="P:DNA damage response"/>
    <property type="evidence" value="ECO:0007669"/>
    <property type="project" value="TreeGrafter"/>
</dbReference>
<dbReference type="AlphaFoldDB" id="A0A4S8EYM6"/>
<accession>A0A4S8EYM6</accession>
<keyword evidence="1" id="KW-0812">Transmembrane</keyword>
<proteinExistence type="predicted"/>
<evidence type="ECO:0000259" key="2">
    <source>
        <dbReference type="Pfam" id="PF05360"/>
    </source>
</evidence>
<keyword evidence="4" id="KW-1185">Reference proteome</keyword>
<dbReference type="Proteomes" id="UP000308917">
    <property type="component" value="Unassembled WGS sequence"/>
</dbReference>
<comment type="caution">
    <text evidence="3">The sequence shown here is derived from an EMBL/GenBank/DDBJ whole genome shotgun (WGS) entry which is preliminary data.</text>
</comment>
<dbReference type="GO" id="GO:0005886">
    <property type="term" value="C:plasma membrane"/>
    <property type="evidence" value="ECO:0007669"/>
    <property type="project" value="TreeGrafter"/>
</dbReference>
<dbReference type="InterPro" id="IPR008024">
    <property type="entry name" value="YiaAB"/>
</dbReference>
<feature type="transmembrane region" description="Helical" evidence="1">
    <location>
        <begin position="83"/>
        <end position="105"/>
    </location>
</feature>
<evidence type="ECO:0000313" key="3">
    <source>
        <dbReference type="EMBL" id="THT99024.1"/>
    </source>
</evidence>
<feature type="transmembrane region" description="Helical" evidence="1">
    <location>
        <begin position="45"/>
        <end position="62"/>
    </location>
</feature>
<keyword evidence="1" id="KW-0472">Membrane</keyword>
<protein>
    <recommendedName>
        <fullName evidence="2">YiaAB two helix domain-containing protein</fullName>
    </recommendedName>
</protein>
<feature type="transmembrane region" description="Helical" evidence="1">
    <location>
        <begin position="20"/>
        <end position="39"/>
    </location>
</feature>
<dbReference type="PANTHER" id="PTHR37290">
    <property type="entry name" value="INNER MEMBRANE PROTEIN YIAA-RELATED"/>
    <property type="match status" value="1"/>
</dbReference>
<dbReference type="Pfam" id="PF05360">
    <property type="entry name" value="YiaAB"/>
    <property type="match status" value="2"/>
</dbReference>
<feature type="domain" description="YiaAB two helix" evidence="2">
    <location>
        <begin position="81"/>
        <end position="133"/>
    </location>
</feature>
<feature type="transmembrane region" description="Helical" evidence="1">
    <location>
        <begin position="111"/>
        <end position="128"/>
    </location>
</feature>